<accession>A0A0A9E817</accession>
<proteinExistence type="predicted"/>
<reference evidence="1" key="2">
    <citation type="journal article" date="2015" name="Data Brief">
        <title>Shoot transcriptome of the giant reed, Arundo donax.</title>
        <authorList>
            <person name="Barrero R.A."/>
            <person name="Guerrero F.D."/>
            <person name="Moolhuijzen P."/>
            <person name="Goolsby J.A."/>
            <person name="Tidwell J."/>
            <person name="Bellgard S.E."/>
            <person name="Bellgard M.I."/>
        </authorList>
    </citation>
    <scope>NUCLEOTIDE SEQUENCE</scope>
    <source>
        <tissue evidence="1">Shoot tissue taken approximately 20 cm above the soil surface</tissue>
    </source>
</reference>
<name>A0A0A9E817_ARUDO</name>
<reference evidence="1" key="1">
    <citation type="submission" date="2014-09" db="EMBL/GenBank/DDBJ databases">
        <authorList>
            <person name="Magalhaes I.L.F."/>
            <person name="Oliveira U."/>
            <person name="Santos F.R."/>
            <person name="Vidigal T.H.D.A."/>
            <person name="Brescovit A.D."/>
            <person name="Santos A.J."/>
        </authorList>
    </citation>
    <scope>NUCLEOTIDE SEQUENCE</scope>
    <source>
        <tissue evidence="1">Shoot tissue taken approximately 20 cm above the soil surface</tissue>
    </source>
</reference>
<dbReference type="AlphaFoldDB" id="A0A0A9E817"/>
<evidence type="ECO:0000313" key="1">
    <source>
        <dbReference type="EMBL" id="JAD95163.1"/>
    </source>
</evidence>
<protein>
    <submittedName>
        <fullName evidence="1">Uncharacterized protein</fullName>
    </submittedName>
</protein>
<organism evidence="1">
    <name type="scientific">Arundo donax</name>
    <name type="common">Giant reed</name>
    <name type="synonym">Donax arundinaceus</name>
    <dbReference type="NCBI Taxonomy" id="35708"/>
    <lineage>
        <taxon>Eukaryota</taxon>
        <taxon>Viridiplantae</taxon>
        <taxon>Streptophyta</taxon>
        <taxon>Embryophyta</taxon>
        <taxon>Tracheophyta</taxon>
        <taxon>Spermatophyta</taxon>
        <taxon>Magnoliopsida</taxon>
        <taxon>Liliopsida</taxon>
        <taxon>Poales</taxon>
        <taxon>Poaceae</taxon>
        <taxon>PACMAD clade</taxon>
        <taxon>Arundinoideae</taxon>
        <taxon>Arundineae</taxon>
        <taxon>Arundo</taxon>
    </lineage>
</organism>
<sequence length="57" mass="6416">MAAEGHLTPAQTPSLSQMLIAYTQNSYLISFNWMNNILLNDCQLTIFLLITEKGVRS</sequence>
<dbReference type="EMBL" id="GBRH01202732">
    <property type="protein sequence ID" value="JAD95163.1"/>
    <property type="molecule type" value="Transcribed_RNA"/>
</dbReference>